<sequence>MEVRYGSPDKISPERRQLRSKSGQDLVSASKAWFWESGQGSGGATISNTSPDKVYAGGLGSNNANLHIEQWITDSSITKTGSMVTSKRNVAEVSSAMALKYKELQKKKELVLAVTTLNTVQRHGQPNANIADIEEEGDVDM</sequence>
<keyword evidence="3" id="KW-1185">Reference proteome</keyword>
<protein>
    <submittedName>
        <fullName evidence="2">Uncharacterized protein</fullName>
    </submittedName>
</protein>
<evidence type="ECO:0000313" key="3">
    <source>
        <dbReference type="Proteomes" id="UP001218218"/>
    </source>
</evidence>
<dbReference type="AlphaFoldDB" id="A0AAD7A5J6"/>
<reference evidence="2" key="1">
    <citation type="submission" date="2023-03" db="EMBL/GenBank/DDBJ databases">
        <title>Massive genome expansion in bonnet fungi (Mycena s.s.) driven by repeated elements and novel gene families across ecological guilds.</title>
        <authorList>
            <consortium name="Lawrence Berkeley National Laboratory"/>
            <person name="Harder C.B."/>
            <person name="Miyauchi S."/>
            <person name="Viragh M."/>
            <person name="Kuo A."/>
            <person name="Thoen E."/>
            <person name="Andreopoulos B."/>
            <person name="Lu D."/>
            <person name="Skrede I."/>
            <person name="Drula E."/>
            <person name="Henrissat B."/>
            <person name="Morin E."/>
            <person name="Kohler A."/>
            <person name="Barry K."/>
            <person name="LaButti K."/>
            <person name="Morin E."/>
            <person name="Salamov A."/>
            <person name="Lipzen A."/>
            <person name="Mereny Z."/>
            <person name="Hegedus B."/>
            <person name="Baldrian P."/>
            <person name="Stursova M."/>
            <person name="Weitz H."/>
            <person name="Taylor A."/>
            <person name="Grigoriev I.V."/>
            <person name="Nagy L.G."/>
            <person name="Martin F."/>
            <person name="Kauserud H."/>
        </authorList>
    </citation>
    <scope>NUCLEOTIDE SEQUENCE</scope>
    <source>
        <strain evidence="2">CBHHK002</strain>
    </source>
</reference>
<evidence type="ECO:0000256" key="1">
    <source>
        <dbReference type="SAM" id="MobiDB-lite"/>
    </source>
</evidence>
<proteinExistence type="predicted"/>
<feature type="region of interest" description="Disordered" evidence="1">
    <location>
        <begin position="1"/>
        <end position="23"/>
    </location>
</feature>
<evidence type="ECO:0000313" key="2">
    <source>
        <dbReference type="EMBL" id="KAJ7349952.1"/>
    </source>
</evidence>
<organism evidence="2 3">
    <name type="scientific">Mycena albidolilacea</name>
    <dbReference type="NCBI Taxonomy" id="1033008"/>
    <lineage>
        <taxon>Eukaryota</taxon>
        <taxon>Fungi</taxon>
        <taxon>Dikarya</taxon>
        <taxon>Basidiomycota</taxon>
        <taxon>Agaricomycotina</taxon>
        <taxon>Agaricomycetes</taxon>
        <taxon>Agaricomycetidae</taxon>
        <taxon>Agaricales</taxon>
        <taxon>Marasmiineae</taxon>
        <taxon>Mycenaceae</taxon>
        <taxon>Mycena</taxon>
    </lineage>
</organism>
<dbReference type="Proteomes" id="UP001218218">
    <property type="component" value="Unassembled WGS sequence"/>
</dbReference>
<dbReference type="EMBL" id="JARIHO010000015">
    <property type="protein sequence ID" value="KAJ7349952.1"/>
    <property type="molecule type" value="Genomic_DNA"/>
</dbReference>
<comment type="caution">
    <text evidence="2">The sequence shown here is derived from an EMBL/GenBank/DDBJ whole genome shotgun (WGS) entry which is preliminary data.</text>
</comment>
<name>A0AAD7A5J6_9AGAR</name>
<gene>
    <name evidence="2" type="ORF">DFH08DRAFT_807275</name>
</gene>
<accession>A0AAD7A5J6</accession>